<feature type="compositionally biased region" description="Low complexity" evidence="10">
    <location>
        <begin position="119"/>
        <end position="134"/>
    </location>
</feature>
<evidence type="ECO:0000313" key="13">
    <source>
        <dbReference type="WBParaSite" id="Pan_g1823.t1"/>
    </source>
</evidence>
<keyword evidence="4 9" id="KW-0540">Nuclease</keyword>
<evidence type="ECO:0000256" key="4">
    <source>
        <dbReference type="ARBA" id="ARBA00022722"/>
    </source>
</evidence>
<reference evidence="13" key="2">
    <citation type="submission" date="2020-10" db="UniProtKB">
        <authorList>
            <consortium name="WormBaseParasite"/>
        </authorList>
    </citation>
    <scope>IDENTIFICATION</scope>
</reference>
<dbReference type="SUPFAM" id="SSF55658">
    <property type="entry name" value="L9 N-domain-like"/>
    <property type="match status" value="2"/>
</dbReference>
<dbReference type="WBParaSite" id="Pan_g1823.t1">
    <property type="protein sequence ID" value="Pan_g1823.t1"/>
    <property type="gene ID" value="Pan_g1823"/>
</dbReference>
<dbReference type="PROSITE" id="PS50879">
    <property type="entry name" value="RNASE_H_1"/>
    <property type="match status" value="1"/>
</dbReference>
<protein>
    <recommendedName>
        <fullName evidence="9">Ribonuclease H1</fullName>
        <shortName evidence="9">RNase H1</shortName>
        <ecNumber evidence="9">3.1.26.4</ecNumber>
    </recommendedName>
</protein>
<evidence type="ECO:0000256" key="1">
    <source>
        <dbReference type="ARBA" id="ARBA00000077"/>
    </source>
</evidence>
<dbReference type="SUPFAM" id="SSF53098">
    <property type="entry name" value="Ribonuclease H-like"/>
    <property type="match status" value="1"/>
</dbReference>
<reference evidence="12" key="1">
    <citation type="journal article" date="2013" name="Genetics">
        <title>The draft genome and transcriptome of Panagrellus redivivus are shaped by the harsh demands of a free-living lifestyle.</title>
        <authorList>
            <person name="Srinivasan J."/>
            <person name="Dillman A.R."/>
            <person name="Macchietto M.G."/>
            <person name="Heikkinen L."/>
            <person name="Lakso M."/>
            <person name="Fracchia K.M."/>
            <person name="Antoshechkin I."/>
            <person name="Mortazavi A."/>
            <person name="Wong G."/>
            <person name="Sternberg P.W."/>
        </authorList>
    </citation>
    <scope>NUCLEOTIDE SEQUENCE [LARGE SCALE GENOMIC DNA]</scope>
    <source>
        <strain evidence="12">MT8872</strain>
    </source>
</reference>
<evidence type="ECO:0000256" key="9">
    <source>
        <dbReference type="PIRNR" id="PIRNR036852"/>
    </source>
</evidence>
<comment type="cofactor">
    <cofactor evidence="2 9">
        <name>Mg(2+)</name>
        <dbReference type="ChEBI" id="CHEBI:18420"/>
    </cofactor>
</comment>
<dbReference type="Pfam" id="PF01693">
    <property type="entry name" value="Cauli_VI"/>
    <property type="match status" value="2"/>
</dbReference>
<evidence type="ECO:0000256" key="7">
    <source>
        <dbReference type="ARBA" id="ARBA00022801"/>
    </source>
</evidence>
<dbReference type="InterPro" id="IPR036397">
    <property type="entry name" value="RNaseH_sf"/>
</dbReference>
<evidence type="ECO:0000256" key="10">
    <source>
        <dbReference type="SAM" id="MobiDB-lite"/>
    </source>
</evidence>
<dbReference type="EC" id="3.1.26.4" evidence="9"/>
<dbReference type="PANTHER" id="PTHR10642">
    <property type="entry name" value="RIBONUCLEASE H1"/>
    <property type="match status" value="1"/>
</dbReference>
<dbReference type="GO" id="GO:0003676">
    <property type="term" value="F:nucleic acid binding"/>
    <property type="evidence" value="ECO:0007669"/>
    <property type="project" value="UniProtKB-UniRule"/>
</dbReference>
<evidence type="ECO:0000256" key="6">
    <source>
        <dbReference type="ARBA" id="ARBA00022759"/>
    </source>
</evidence>
<dbReference type="Proteomes" id="UP000492821">
    <property type="component" value="Unassembled WGS sequence"/>
</dbReference>
<dbReference type="InterPro" id="IPR037056">
    <property type="entry name" value="RNase_H1_N_sf"/>
</dbReference>
<comment type="function">
    <text evidence="9">Endonuclease that specifically degrades the RNA of RNA-DNA hybrids.</text>
</comment>
<dbReference type="PANTHER" id="PTHR10642:SF26">
    <property type="entry name" value="RIBONUCLEASE H1"/>
    <property type="match status" value="1"/>
</dbReference>
<dbReference type="InterPro" id="IPR050092">
    <property type="entry name" value="RNase_H"/>
</dbReference>
<dbReference type="GO" id="GO:0004523">
    <property type="term" value="F:RNA-DNA hybrid ribonuclease activity"/>
    <property type="evidence" value="ECO:0007669"/>
    <property type="project" value="UniProtKB-UniRule"/>
</dbReference>
<evidence type="ECO:0000256" key="2">
    <source>
        <dbReference type="ARBA" id="ARBA00001946"/>
    </source>
</evidence>
<organism evidence="12 13">
    <name type="scientific">Panagrellus redivivus</name>
    <name type="common">Microworm</name>
    <dbReference type="NCBI Taxonomy" id="6233"/>
    <lineage>
        <taxon>Eukaryota</taxon>
        <taxon>Metazoa</taxon>
        <taxon>Ecdysozoa</taxon>
        <taxon>Nematoda</taxon>
        <taxon>Chromadorea</taxon>
        <taxon>Rhabditida</taxon>
        <taxon>Tylenchina</taxon>
        <taxon>Panagrolaimomorpha</taxon>
        <taxon>Panagrolaimoidea</taxon>
        <taxon>Panagrolaimidae</taxon>
        <taxon>Panagrellus</taxon>
    </lineage>
</organism>
<keyword evidence="8 9" id="KW-0460">Magnesium</keyword>
<comment type="catalytic activity">
    <reaction evidence="1 9">
        <text>Endonucleolytic cleavage to 5'-phosphomonoester.</text>
        <dbReference type="EC" id="3.1.26.4"/>
    </reaction>
</comment>
<dbReference type="CDD" id="cd09280">
    <property type="entry name" value="RNase_HI_eukaryote_like"/>
    <property type="match status" value="1"/>
</dbReference>
<dbReference type="GO" id="GO:0043137">
    <property type="term" value="P:DNA replication, removal of RNA primer"/>
    <property type="evidence" value="ECO:0007669"/>
    <property type="project" value="TreeGrafter"/>
</dbReference>
<dbReference type="PIRSF" id="PIRSF036852">
    <property type="entry name" value="Ribonuclease_H1_euk"/>
    <property type="match status" value="1"/>
</dbReference>
<feature type="domain" description="RNase H type-1" evidence="11">
    <location>
        <begin position="163"/>
        <end position="313"/>
    </location>
</feature>
<dbReference type="InterPro" id="IPR011320">
    <property type="entry name" value="RNase_H1_N"/>
</dbReference>
<keyword evidence="7 9" id="KW-0378">Hydrolase</keyword>
<evidence type="ECO:0000313" key="12">
    <source>
        <dbReference type="Proteomes" id="UP000492821"/>
    </source>
</evidence>
<evidence type="ECO:0000259" key="11">
    <source>
        <dbReference type="PROSITE" id="PS50879"/>
    </source>
</evidence>
<dbReference type="InterPro" id="IPR002156">
    <property type="entry name" value="RNaseH_domain"/>
</dbReference>
<keyword evidence="12" id="KW-1185">Reference proteome</keyword>
<evidence type="ECO:0000256" key="8">
    <source>
        <dbReference type="ARBA" id="ARBA00022842"/>
    </source>
</evidence>
<keyword evidence="5 9" id="KW-0479">Metal-binding</keyword>
<proteinExistence type="inferred from homology"/>
<dbReference type="Pfam" id="PF00075">
    <property type="entry name" value="RNase_H"/>
    <property type="match status" value="1"/>
</dbReference>
<dbReference type="AlphaFoldDB" id="A0A7E4VBB0"/>
<name>A0A7E4VBB0_PANRE</name>
<dbReference type="Gene3D" id="3.40.970.10">
    <property type="entry name" value="Ribonuclease H1, N-terminal domain"/>
    <property type="match status" value="2"/>
</dbReference>
<feature type="region of interest" description="Disordered" evidence="10">
    <location>
        <begin position="116"/>
        <end position="165"/>
    </location>
</feature>
<dbReference type="InterPro" id="IPR009027">
    <property type="entry name" value="Ribosomal_bL9/RNase_H1_N"/>
</dbReference>
<dbReference type="FunFam" id="3.40.970.10:FF:000001">
    <property type="entry name" value="Ribonuclease H1"/>
    <property type="match status" value="2"/>
</dbReference>
<dbReference type="Gene3D" id="3.30.420.10">
    <property type="entry name" value="Ribonuclease H-like superfamily/Ribonuclease H"/>
    <property type="match status" value="1"/>
</dbReference>
<evidence type="ECO:0000256" key="5">
    <source>
        <dbReference type="ARBA" id="ARBA00022723"/>
    </source>
</evidence>
<keyword evidence="6 9" id="KW-0255">Endonuclease</keyword>
<sequence length="321" mass="34519">MPFYAVALGKKPGVYNTWPECQEQVNGFHGARFKKFNTAEEAADFVDATLKGRPTGVSSKSATGTSSKPKAYYAVARGTKTGIYETWAECTAAIDGFKFPKYRKFATHDEAAAFIAENSQPTSSPSRPTKRSATAAGLEPGASSVPAKKSEPEHAPDSDIHNDPDVPVVYTDGACSGNGRNGAIAGYGVYWGDGHPDNVSKPLIVGPGQAHTNNRAEYQAVIEAVTQAKQKGLRKLLVRTDSNLLIKSMTQYLPGWKKKGWKLANGEDVKNQDLLKEIDALQKDVEIIFEHVPGHAGIHGNEMADKFARAGAAKARNLGDD</sequence>
<feature type="compositionally biased region" description="Basic and acidic residues" evidence="10">
    <location>
        <begin position="148"/>
        <end position="164"/>
    </location>
</feature>
<comment type="similarity">
    <text evidence="3 9">Belongs to the RNase H family.</text>
</comment>
<dbReference type="InterPro" id="IPR012337">
    <property type="entry name" value="RNaseH-like_sf"/>
</dbReference>
<accession>A0A7E4VBB0</accession>
<evidence type="ECO:0000256" key="3">
    <source>
        <dbReference type="ARBA" id="ARBA00005300"/>
    </source>
</evidence>
<dbReference type="InterPro" id="IPR017067">
    <property type="entry name" value="RNase_H1_euk"/>
</dbReference>
<dbReference type="GO" id="GO:0000287">
    <property type="term" value="F:magnesium ion binding"/>
    <property type="evidence" value="ECO:0007669"/>
    <property type="project" value="UniProtKB-UniRule"/>
</dbReference>